<dbReference type="AlphaFoldDB" id="A0A0H2RQG6"/>
<gene>
    <name evidence="2" type="ORF">SCHPADRAFT_998645</name>
</gene>
<dbReference type="OrthoDB" id="3054074at2759"/>
<organism evidence="2 3">
    <name type="scientific">Schizopora paradoxa</name>
    <dbReference type="NCBI Taxonomy" id="27342"/>
    <lineage>
        <taxon>Eukaryota</taxon>
        <taxon>Fungi</taxon>
        <taxon>Dikarya</taxon>
        <taxon>Basidiomycota</taxon>
        <taxon>Agaricomycotina</taxon>
        <taxon>Agaricomycetes</taxon>
        <taxon>Hymenochaetales</taxon>
        <taxon>Schizoporaceae</taxon>
        <taxon>Schizopora</taxon>
    </lineage>
</organism>
<evidence type="ECO:0000313" key="3">
    <source>
        <dbReference type="Proteomes" id="UP000053477"/>
    </source>
</evidence>
<dbReference type="InParanoid" id="A0A0H2RQG6"/>
<sequence length="185" mass="21046">MPTDAIVTSHDSPDGLEDEAGDDPSTIYSYHSTWSLNYIMIACREKAPRKLAERAAAKRHEEAARLTETRAIAISMDETVEERVASERATSYAEAVAMLHEFALIDRVLKSKAKGLEEHENAWEFFCHNVSTIQAKAFNSIILDSFEPNVRSAFRRVFERRNEIGDAVVSSWRLPGVEYTVYWLF</sequence>
<dbReference type="Proteomes" id="UP000053477">
    <property type="component" value="Unassembled WGS sequence"/>
</dbReference>
<proteinExistence type="predicted"/>
<reference evidence="2 3" key="1">
    <citation type="submission" date="2015-04" db="EMBL/GenBank/DDBJ databases">
        <title>Complete genome sequence of Schizopora paradoxa KUC8140, a cosmopolitan wood degrader in East Asia.</title>
        <authorList>
            <consortium name="DOE Joint Genome Institute"/>
            <person name="Min B."/>
            <person name="Park H."/>
            <person name="Jang Y."/>
            <person name="Kim J.-J."/>
            <person name="Kim K.H."/>
            <person name="Pangilinan J."/>
            <person name="Lipzen A."/>
            <person name="Riley R."/>
            <person name="Grigoriev I.V."/>
            <person name="Spatafora J.W."/>
            <person name="Choi I.-G."/>
        </authorList>
    </citation>
    <scope>NUCLEOTIDE SEQUENCE [LARGE SCALE GENOMIC DNA]</scope>
    <source>
        <strain evidence="2 3">KUC8140</strain>
    </source>
</reference>
<keyword evidence="3" id="KW-1185">Reference proteome</keyword>
<protein>
    <submittedName>
        <fullName evidence="2">Uncharacterized protein</fullName>
    </submittedName>
</protein>
<evidence type="ECO:0000313" key="2">
    <source>
        <dbReference type="EMBL" id="KLO11713.1"/>
    </source>
</evidence>
<feature type="region of interest" description="Disordered" evidence="1">
    <location>
        <begin position="1"/>
        <end position="23"/>
    </location>
</feature>
<accession>A0A0H2RQG6</accession>
<name>A0A0H2RQG6_9AGAM</name>
<dbReference type="EMBL" id="KQ085993">
    <property type="protein sequence ID" value="KLO11713.1"/>
    <property type="molecule type" value="Genomic_DNA"/>
</dbReference>
<evidence type="ECO:0000256" key="1">
    <source>
        <dbReference type="SAM" id="MobiDB-lite"/>
    </source>
</evidence>